<dbReference type="Pfam" id="PF04082">
    <property type="entry name" value="Fungal_trans"/>
    <property type="match status" value="1"/>
</dbReference>
<name>A0A5N7CHT8_PETAA</name>
<evidence type="ECO:0000256" key="6">
    <source>
        <dbReference type="SAM" id="MobiDB-lite"/>
    </source>
</evidence>
<dbReference type="SMART" id="SM00906">
    <property type="entry name" value="Fungal_trans"/>
    <property type="match status" value="1"/>
</dbReference>
<evidence type="ECO:0000313" key="8">
    <source>
        <dbReference type="EMBL" id="KAE8393724.1"/>
    </source>
</evidence>
<keyword evidence="5" id="KW-0539">Nucleus</keyword>
<reference evidence="8" key="1">
    <citation type="submission" date="2019-04" db="EMBL/GenBank/DDBJ databases">
        <title>Friends and foes A comparative genomics studyof 23 Aspergillus species from section Flavi.</title>
        <authorList>
            <consortium name="DOE Joint Genome Institute"/>
            <person name="Kjaerbolling I."/>
            <person name="Vesth T."/>
            <person name="Frisvad J.C."/>
            <person name="Nybo J.L."/>
            <person name="Theobald S."/>
            <person name="Kildgaard S."/>
            <person name="Isbrandt T."/>
            <person name="Kuo A."/>
            <person name="Sato A."/>
            <person name="Lyhne E.K."/>
            <person name="Kogle M.E."/>
            <person name="Wiebenga A."/>
            <person name="Kun R.S."/>
            <person name="Lubbers R.J."/>
            <person name="Makela M.R."/>
            <person name="Barry K."/>
            <person name="Chovatia M."/>
            <person name="Clum A."/>
            <person name="Daum C."/>
            <person name="Haridas S."/>
            <person name="He G."/>
            <person name="LaButti K."/>
            <person name="Lipzen A."/>
            <person name="Mondo S."/>
            <person name="Riley R."/>
            <person name="Salamov A."/>
            <person name="Simmons B.A."/>
            <person name="Magnuson J.K."/>
            <person name="Henrissat B."/>
            <person name="Mortensen U.H."/>
            <person name="Larsen T.O."/>
            <person name="Devries R.P."/>
            <person name="Grigoriev I.V."/>
            <person name="Machida M."/>
            <person name="Baker S.E."/>
            <person name="Andersen M.R."/>
        </authorList>
    </citation>
    <scope>NUCLEOTIDE SEQUENCE [LARGE SCALE GENOMIC DNA]</scope>
    <source>
        <strain evidence="8">IBT 14317</strain>
    </source>
</reference>
<keyword evidence="4" id="KW-0804">Transcription</keyword>
<feature type="domain" description="Zn(2)-C6 fungal-type" evidence="7">
    <location>
        <begin position="27"/>
        <end position="59"/>
    </location>
</feature>
<dbReference type="CDD" id="cd00067">
    <property type="entry name" value="GAL4"/>
    <property type="match status" value="1"/>
</dbReference>
<organism evidence="8">
    <name type="scientific">Petromyces alliaceus</name>
    <name type="common">Aspergillus alliaceus</name>
    <dbReference type="NCBI Taxonomy" id="209559"/>
    <lineage>
        <taxon>Eukaryota</taxon>
        <taxon>Fungi</taxon>
        <taxon>Dikarya</taxon>
        <taxon>Ascomycota</taxon>
        <taxon>Pezizomycotina</taxon>
        <taxon>Eurotiomycetes</taxon>
        <taxon>Eurotiomycetidae</taxon>
        <taxon>Eurotiales</taxon>
        <taxon>Aspergillaceae</taxon>
        <taxon>Aspergillus</taxon>
        <taxon>Aspergillus subgen. Circumdati</taxon>
    </lineage>
</organism>
<accession>A0A5N7CHT8</accession>
<dbReference type="GO" id="GO:0003677">
    <property type="term" value="F:DNA binding"/>
    <property type="evidence" value="ECO:0007669"/>
    <property type="project" value="UniProtKB-KW"/>
</dbReference>
<dbReference type="PANTHER" id="PTHR47425">
    <property type="entry name" value="FARB-RELATED"/>
    <property type="match status" value="1"/>
</dbReference>
<evidence type="ECO:0000256" key="1">
    <source>
        <dbReference type="ARBA" id="ARBA00022723"/>
    </source>
</evidence>
<dbReference type="GO" id="GO:0008270">
    <property type="term" value="F:zinc ion binding"/>
    <property type="evidence" value="ECO:0007669"/>
    <property type="project" value="InterPro"/>
</dbReference>
<keyword evidence="3" id="KW-0238">DNA-binding</keyword>
<dbReference type="InterPro" id="IPR001138">
    <property type="entry name" value="Zn2Cys6_DnaBD"/>
</dbReference>
<evidence type="ECO:0000256" key="2">
    <source>
        <dbReference type="ARBA" id="ARBA00023015"/>
    </source>
</evidence>
<feature type="region of interest" description="Disordered" evidence="6">
    <location>
        <begin position="123"/>
        <end position="143"/>
    </location>
</feature>
<dbReference type="EMBL" id="ML735228">
    <property type="protein sequence ID" value="KAE8393724.1"/>
    <property type="molecule type" value="Genomic_DNA"/>
</dbReference>
<dbReference type="CDD" id="cd12148">
    <property type="entry name" value="fungal_TF_MHR"/>
    <property type="match status" value="1"/>
</dbReference>
<feature type="region of interest" description="Disordered" evidence="6">
    <location>
        <begin position="1"/>
        <end position="21"/>
    </location>
</feature>
<proteinExistence type="predicted"/>
<dbReference type="GO" id="GO:0000981">
    <property type="term" value="F:DNA-binding transcription factor activity, RNA polymerase II-specific"/>
    <property type="evidence" value="ECO:0007669"/>
    <property type="project" value="InterPro"/>
</dbReference>
<dbReference type="PROSITE" id="PS50048">
    <property type="entry name" value="ZN2_CY6_FUNGAL_2"/>
    <property type="match status" value="1"/>
</dbReference>
<dbReference type="OrthoDB" id="4368296at2759"/>
<dbReference type="Gene3D" id="4.10.240.10">
    <property type="entry name" value="Zn(2)-C6 fungal-type DNA-binding domain"/>
    <property type="match status" value="1"/>
</dbReference>
<evidence type="ECO:0000256" key="5">
    <source>
        <dbReference type="ARBA" id="ARBA00023242"/>
    </source>
</evidence>
<evidence type="ECO:0000259" key="7">
    <source>
        <dbReference type="PROSITE" id="PS50048"/>
    </source>
</evidence>
<dbReference type="Proteomes" id="UP000326877">
    <property type="component" value="Unassembled WGS sequence"/>
</dbReference>
<dbReference type="AlphaFoldDB" id="A0A5N7CHT8"/>
<sequence>MATGKRARSTSPLDESAEPRGKRASKACQVCQSRKIRCDAMRTGIPCTNCKWYGHECVVPEGKRGERHNRVWNTSLVPRSTIPAEPLVRPENQTTADSSSTSAILEFLELDLPLGLPFCRPQNKARASPDNAQKQSPGLPDYISPLPSRLTPADLGYLRNKGALVIPEPELRDALLQSFVLFVYPFMPVVDLGDLFTRIKDNNRKKTVSLMLFQAVMFAAVTHVDRHILTAHGYNSKREARKAFFDRVKLLYSLDCEVNQVTLAQSVLLMTHWYESPDNVKDTWHYMGVAASLTRAISMDRPPELSRGLLKRIWWSCYIRDRTVAISMRRPMRIREEEFDIPELELQDFDIGSWPKDFGGTLGTWEPERYVMLVKVSIALAGCCRCIAHILNCHYVATGGQVGATQETTIRLNPKRSASSPCGSIDCDEELETWYKTLPPELQWPKQGSPQLRLSLYDEAIALHVATLYGIYITSKSTLHRSLLGTHPAGSRLSSLSEKVVRGAAMKIVDLFHDLDAIGLIRYLSEAGIVILQPAIAAWLCDMKSSNPSAREAGAEHFRFCTGILDQLSDVFVSAQSVSLFVAAAARKVGVAVKGSSTGISNGNREDPTSVSTGMQERSAAQNFRRTMSLPATKVNRQLEEPTPYDAAASLIPCITMTSHEQALFTELATLSNPDDPVAERGISLDLIKARDPGELSLFDLGPPSEPGMNNGIQHYQDRSTDKASCDGLSPDFDLNAFSIPAEDGMWSEFCDLSLLLTN</sequence>
<evidence type="ECO:0000256" key="3">
    <source>
        <dbReference type="ARBA" id="ARBA00023125"/>
    </source>
</evidence>
<gene>
    <name evidence="8" type="ORF">BDV23DRAFT_149147</name>
</gene>
<dbReference type="GO" id="GO:0009893">
    <property type="term" value="P:positive regulation of metabolic process"/>
    <property type="evidence" value="ECO:0007669"/>
    <property type="project" value="UniProtKB-ARBA"/>
</dbReference>
<protein>
    <submittedName>
        <fullName evidence="8">Fungal-specific transcription factor domain-containing protein</fullName>
    </submittedName>
</protein>
<keyword evidence="2" id="KW-0805">Transcription regulation</keyword>
<dbReference type="InterPro" id="IPR052761">
    <property type="entry name" value="Fungal_Detox/Toxin_TFs"/>
</dbReference>
<dbReference type="PANTHER" id="PTHR47425:SF3">
    <property type="entry name" value="ZN(II)2CYS6 TRANSCRIPTION FACTOR (EUROFUNG)"/>
    <property type="match status" value="1"/>
</dbReference>
<keyword evidence="1" id="KW-0479">Metal-binding</keyword>
<evidence type="ECO:0000256" key="4">
    <source>
        <dbReference type="ARBA" id="ARBA00023163"/>
    </source>
</evidence>
<dbReference type="Pfam" id="PF00172">
    <property type="entry name" value="Zn_clus"/>
    <property type="match status" value="1"/>
</dbReference>
<dbReference type="GO" id="GO:0006351">
    <property type="term" value="P:DNA-templated transcription"/>
    <property type="evidence" value="ECO:0007669"/>
    <property type="project" value="InterPro"/>
</dbReference>
<dbReference type="SMART" id="SM00066">
    <property type="entry name" value="GAL4"/>
    <property type="match status" value="1"/>
</dbReference>
<dbReference type="SUPFAM" id="SSF57701">
    <property type="entry name" value="Zn2/Cys6 DNA-binding domain"/>
    <property type="match status" value="1"/>
</dbReference>
<dbReference type="InterPro" id="IPR036864">
    <property type="entry name" value="Zn2-C6_fun-type_DNA-bd_sf"/>
</dbReference>
<dbReference type="InterPro" id="IPR007219">
    <property type="entry name" value="XnlR_reg_dom"/>
</dbReference>